<keyword evidence="1" id="KW-0812">Transmembrane</keyword>
<gene>
    <name evidence="2" type="ORF">SAY87_011293</name>
</gene>
<comment type="caution">
    <text evidence="2">The sequence shown here is derived from an EMBL/GenBank/DDBJ whole genome shotgun (WGS) entry which is preliminary data.</text>
</comment>
<name>A0AAN7JBD6_9MYRT</name>
<dbReference type="EMBL" id="JAXIOK010000022">
    <property type="protein sequence ID" value="KAK4744981.1"/>
    <property type="molecule type" value="Genomic_DNA"/>
</dbReference>
<feature type="transmembrane region" description="Helical" evidence="1">
    <location>
        <begin position="71"/>
        <end position="93"/>
    </location>
</feature>
<proteinExistence type="predicted"/>
<protein>
    <submittedName>
        <fullName evidence="2">Uncharacterized protein</fullName>
    </submittedName>
</protein>
<keyword evidence="1" id="KW-0472">Membrane</keyword>
<evidence type="ECO:0000313" key="3">
    <source>
        <dbReference type="Proteomes" id="UP001345219"/>
    </source>
</evidence>
<sequence>MGEGELVEQAGNCSLGLHYYFRMRSTVELDYLPLIRIQLGESRGSLLCHCRNSIPNNLVYKKNLRWDQNSVVLFWNLFVCGIHMQHALINIIFNSFPYCLALSLAFMNPLAGSPEA</sequence>
<reference evidence="2 3" key="1">
    <citation type="journal article" date="2023" name="Hortic Res">
        <title>Pangenome of water caltrop reveals structural variations and asymmetric subgenome divergence after allopolyploidization.</title>
        <authorList>
            <person name="Zhang X."/>
            <person name="Chen Y."/>
            <person name="Wang L."/>
            <person name="Yuan Y."/>
            <person name="Fang M."/>
            <person name="Shi L."/>
            <person name="Lu R."/>
            <person name="Comes H.P."/>
            <person name="Ma Y."/>
            <person name="Chen Y."/>
            <person name="Huang G."/>
            <person name="Zhou Y."/>
            <person name="Zheng Z."/>
            <person name="Qiu Y."/>
        </authorList>
    </citation>
    <scope>NUCLEOTIDE SEQUENCE [LARGE SCALE GENOMIC DNA]</scope>
    <source>
        <tissue evidence="2">Roots</tissue>
    </source>
</reference>
<keyword evidence="3" id="KW-1185">Reference proteome</keyword>
<evidence type="ECO:0000313" key="2">
    <source>
        <dbReference type="EMBL" id="KAK4744981.1"/>
    </source>
</evidence>
<dbReference type="AlphaFoldDB" id="A0AAN7JBD6"/>
<dbReference type="Proteomes" id="UP001345219">
    <property type="component" value="Chromosome 9"/>
</dbReference>
<evidence type="ECO:0000256" key="1">
    <source>
        <dbReference type="SAM" id="Phobius"/>
    </source>
</evidence>
<organism evidence="2 3">
    <name type="scientific">Trapa incisa</name>
    <dbReference type="NCBI Taxonomy" id="236973"/>
    <lineage>
        <taxon>Eukaryota</taxon>
        <taxon>Viridiplantae</taxon>
        <taxon>Streptophyta</taxon>
        <taxon>Embryophyta</taxon>
        <taxon>Tracheophyta</taxon>
        <taxon>Spermatophyta</taxon>
        <taxon>Magnoliopsida</taxon>
        <taxon>eudicotyledons</taxon>
        <taxon>Gunneridae</taxon>
        <taxon>Pentapetalae</taxon>
        <taxon>rosids</taxon>
        <taxon>malvids</taxon>
        <taxon>Myrtales</taxon>
        <taxon>Lythraceae</taxon>
        <taxon>Trapa</taxon>
    </lineage>
</organism>
<accession>A0AAN7JBD6</accession>
<keyword evidence="1" id="KW-1133">Transmembrane helix</keyword>